<name>A0A191ZU55_9RALS</name>
<dbReference type="InterPro" id="IPR013362">
    <property type="entry name" value="Pilus_4_PilV"/>
</dbReference>
<evidence type="ECO:0000313" key="2">
    <source>
        <dbReference type="Proteomes" id="UP000078572"/>
    </source>
</evidence>
<accession>A0A191ZU55</accession>
<sequence length="187" mass="19319">MQLTMHRRQAAGFSLIEALITMVVVGVGLLGLAKIQAAAVGNTQISRVRSLVALQTESLAAAMHGNRAFWAAGGTAPATFSVAGQTVTDSSNVLNQTLAPGQCLTGSPCTPQQLAAYDVQQWASTMNGNFPGYGATVNCTTTVGVPVNCNITVTWNEKYIAVNTPTASAAAAAAPTTQQSFTVYVQP</sequence>
<proteinExistence type="predicted"/>
<dbReference type="GeneID" id="61525105"/>
<dbReference type="OrthoDB" id="8547299at2"/>
<gene>
    <name evidence="1" type="ORF">A9Y76_03660</name>
</gene>
<evidence type="ECO:0000313" key="1">
    <source>
        <dbReference type="EMBL" id="ANJ71626.1"/>
    </source>
</evidence>
<dbReference type="Pfam" id="PF07963">
    <property type="entry name" value="N_methyl"/>
    <property type="match status" value="1"/>
</dbReference>
<protein>
    <submittedName>
        <fullName evidence="1">Type IV pilus modification protein PilV</fullName>
    </submittedName>
</protein>
<keyword evidence="2" id="KW-1185">Reference proteome</keyword>
<dbReference type="RefSeq" id="WP_064802076.1">
    <property type="nucleotide sequence ID" value="NZ_CP016022.1"/>
</dbReference>
<reference evidence="2" key="1">
    <citation type="submission" date="2016-06" db="EMBL/GenBank/DDBJ databases">
        <authorList>
            <person name="Xu Y."/>
            <person name="Nagy A."/>
            <person name="Yan X."/>
            <person name="Kim S.W."/>
            <person name="Haley B."/>
            <person name="Liu N.T."/>
            <person name="Nou X."/>
        </authorList>
    </citation>
    <scope>NUCLEOTIDE SEQUENCE [LARGE SCALE GENOMIC DNA]</scope>
    <source>
        <strain evidence="2">ATCC 49129</strain>
    </source>
</reference>
<dbReference type="InterPro" id="IPR012902">
    <property type="entry name" value="N_methyl_site"/>
</dbReference>
<dbReference type="AlphaFoldDB" id="A0A191ZU55"/>
<dbReference type="NCBIfam" id="TIGR02523">
    <property type="entry name" value="type_IV_pilV"/>
    <property type="match status" value="1"/>
</dbReference>
<organism evidence="1 2">
    <name type="scientific">Ralstonia insidiosa</name>
    <dbReference type="NCBI Taxonomy" id="190721"/>
    <lineage>
        <taxon>Bacteria</taxon>
        <taxon>Pseudomonadati</taxon>
        <taxon>Pseudomonadota</taxon>
        <taxon>Betaproteobacteria</taxon>
        <taxon>Burkholderiales</taxon>
        <taxon>Burkholderiaceae</taxon>
        <taxon>Ralstonia</taxon>
    </lineage>
</organism>
<dbReference type="EMBL" id="CP016022">
    <property type="protein sequence ID" value="ANJ71626.1"/>
    <property type="molecule type" value="Genomic_DNA"/>
</dbReference>
<dbReference type="Proteomes" id="UP000078572">
    <property type="component" value="Chromosome 1"/>
</dbReference>